<feature type="transmembrane region" description="Helical" evidence="18">
    <location>
        <begin position="1160"/>
        <end position="1181"/>
    </location>
</feature>
<keyword evidence="7 16" id="KW-0547">Nucleotide-binding</keyword>
<evidence type="ECO:0000256" key="11">
    <source>
        <dbReference type="ARBA" id="ARBA00022989"/>
    </source>
</evidence>
<dbReference type="InterPro" id="IPR032631">
    <property type="entry name" value="P-type_ATPase_N"/>
</dbReference>
<dbReference type="GO" id="GO:0005802">
    <property type="term" value="C:trans-Golgi network"/>
    <property type="evidence" value="ECO:0007669"/>
    <property type="project" value="TreeGrafter"/>
</dbReference>
<dbReference type="InterPro" id="IPR032630">
    <property type="entry name" value="P_typ_ATPase_c"/>
</dbReference>
<feature type="binding site" evidence="16">
    <location>
        <position position="670"/>
    </location>
    <ligand>
        <name>ATP</name>
        <dbReference type="ChEBI" id="CHEBI:30616"/>
    </ligand>
</feature>
<feature type="binding site" evidence="16">
    <location>
        <position position="671"/>
    </location>
    <ligand>
        <name>ATP</name>
        <dbReference type="ChEBI" id="CHEBI:30616"/>
    </ligand>
</feature>
<feature type="transmembrane region" description="Helical" evidence="18">
    <location>
        <begin position="60"/>
        <end position="89"/>
    </location>
</feature>
<evidence type="ECO:0000256" key="3">
    <source>
        <dbReference type="ARBA" id="ARBA00008109"/>
    </source>
</evidence>
<evidence type="ECO:0000256" key="4">
    <source>
        <dbReference type="ARBA" id="ARBA00022448"/>
    </source>
</evidence>
<dbReference type="Pfam" id="PF13246">
    <property type="entry name" value="Cation_ATPase"/>
    <property type="match status" value="1"/>
</dbReference>
<evidence type="ECO:0000256" key="9">
    <source>
        <dbReference type="ARBA" id="ARBA00022842"/>
    </source>
</evidence>
<evidence type="ECO:0000256" key="5">
    <source>
        <dbReference type="ARBA" id="ARBA00022692"/>
    </source>
</evidence>
<dbReference type="Pfam" id="PF16212">
    <property type="entry name" value="PhoLip_ATPase_C"/>
    <property type="match status" value="1"/>
</dbReference>
<dbReference type="SUPFAM" id="SSF81660">
    <property type="entry name" value="Metal cation-transporting ATPase, ATP-binding domain N"/>
    <property type="match status" value="1"/>
</dbReference>
<gene>
    <name evidence="21" type="primary">atp8b2</name>
</gene>
<dbReference type="GeneTree" id="ENSGT00940000165692"/>
<evidence type="ECO:0000256" key="17">
    <source>
        <dbReference type="PIRSR" id="PIRSR606539-3"/>
    </source>
</evidence>
<dbReference type="InterPro" id="IPR023298">
    <property type="entry name" value="ATPase_P-typ_TM_dom_sf"/>
</dbReference>
<dbReference type="FunFam" id="3.40.1110.10:FF:000188">
    <property type="entry name" value="Phospholipid-transporting ATPase"/>
    <property type="match status" value="1"/>
</dbReference>
<feature type="binding site" evidence="16">
    <location>
        <position position="532"/>
    </location>
    <ligand>
        <name>ATP</name>
        <dbReference type="ChEBI" id="CHEBI:30616"/>
    </ligand>
</feature>
<feature type="domain" description="P-type ATPase C-terminal" evidence="20">
    <location>
        <begin position="810"/>
        <end position="1063"/>
    </location>
</feature>
<dbReference type="FunFam" id="3.40.50.1000:FF:000001">
    <property type="entry name" value="Phospholipid-transporting ATPase IC"/>
    <property type="match status" value="1"/>
</dbReference>
<feature type="binding site" evidence="16">
    <location>
        <position position="589"/>
    </location>
    <ligand>
        <name>ATP</name>
        <dbReference type="ChEBI" id="CHEBI:30616"/>
    </ligand>
</feature>
<feature type="binding site" evidence="16">
    <location>
        <position position="787"/>
    </location>
    <ligand>
        <name>ATP</name>
        <dbReference type="ChEBI" id="CHEBI:30616"/>
    </ligand>
</feature>
<dbReference type="CDD" id="cd02073">
    <property type="entry name" value="P-type_ATPase_APLT_Dnf-like"/>
    <property type="match status" value="1"/>
</dbReference>
<evidence type="ECO:0000259" key="19">
    <source>
        <dbReference type="Pfam" id="PF16209"/>
    </source>
</evidence>
<dbReference type="Ensembl" id="ENSLCAT00010056317.1">
    <property type="protein sequence ID" value="ENSLCAP00010054846.1"/>
    <property type="gene ID" value="ENSLCAG00010025583.1"/>
</dbReference>
<dbReference type="PANTHER" id="PTHR24092:SF46">
    <property type="entry name" value="PHOSPHOLIPID-TRANSPORTING ATPASE ID"/>
    <property type="match status" value="1"/>
</dbReference>
<feature type="binding site" evidence="16">
    <location>
        <position position="758"/>
    </location>
    <ligand>
        <name>ATP</name>
        <dbReference type="ChEBI" id="CHEBI:30616"/>
    </ligand>
</feature>
<reference evidence="21" key="2">
    <citation type="submission" date="2025-08" db="UniProtKB">
        <authorList>
            <consortium name="Ensembl"/>
        </authorList>
    </citation>
    <scope>IDENTIFICATION</scope>
</reference>
<dbReference type="InterPro" id="IPR001757">
    <property type="entry name" value="P_typ_ATPase"/>
</dbReference>
<proteinExistence type="inferred from homology"/>
<dbReference type="InterPro" id="IPR036412">
    <property type="entry name" value="HAD-like_sf"/>
</dbReference>
<comment type="cofactor">
    <cofactor evidence="1 17">
        <name>Mg(2+)</name>
        <dbReference type="ChEBI" id="CHEBI:18420"/>
    </cofactor>
</comment>
<keyword evidence="5 18" id="KW-0812">Transmembrane</keyword>
<feature type="binding site" evidence="16">
    <location>
        <position position="491"/>
    </location>
    <ligand>
        <name>ATP</name>
        <dbReference type="ChEBI" id="CHEBI:30616"/>
    </ligand>
</feature>
<dbReference type="SUPFAM" id="SSF56784">
    <property type="entry name" value="HAD-like"/>
    <property type="match status" value="1"/>
</dbReference>
<dbReference type="Gene3D" id="3.40.50.1000">
    <property type="entry name" value="HAD superfamily/HAD-like"/>
    <property type="match status" value="1"/>
</dbReference>
<organism evidence="21 22">
    <name type="scientific">Lates calcarifer</name>
    <name type="common">Barramundi</name>
    <name type="synonym">Holocentrus calcarifer</name>
    <dbReference type="NCBI Taxonomy" id="8187"/>
    <lineage>
        <taxon>Eukaryota</taxon>
        <taxon>Metazoa</taxon>
        <taxon>Chordata</taxon>
        <taxon>Craniata</taxon>
        <taxon>Vertebrata</taxon>
        <taxon>Euteleostomi</taxon>
        <taxon>Actinopterygii</taxon>
        <taxon>Neopterygii</taxon>
        <taxon>Teleostei</taxon>
        <taxon>Neoteleostei</taxon>
        <taxon>Acanthomorphata</taxon>
        <taxon>Carangaria</taxon>
        <taxon>Carangaria incertae sedis</taxon>
        <taxon>Centropomidae</taxon>
        <taxon>Lates</taxon>
    </lineage>
</organism>
<dbReference type="SFLD" id="SFLDS00003">
    <property type="entry name" value="Haloacid_Dehalogenase"/>
    <property type="match status" value="1"/>
</dbReference>
<dbReference type="NCBIfam" id="TIGR01494">
    <property type="entry name" value="ATPase_P-type"/>
    <property type="match status" value="1"/>
</dbReference>
<dbReference type="InterPro" id="IPR008250">
    <property type="entry name" value="ATPase_P-typ_transduc_dom_A_sf"/>
</dbReference>
<feature type="transmembrane region" description="Helical" evidence="18">
    <location>
        <begin position="318"/>
        <end position="344"/>
    </location>
</feature>
<accession>A0A4W6FV92</accession>
<feature type="binding site" evidence="16">
    <location>
        <position position="394"/>
    </location>
    <ligand>
        <name>ATP</name>
        <dbReference type="ChEBI" id="CHEBI:30616"/>
    </ligand>
</feature>
<dbReference type="SFLD" id="SFLDF00027">
    <property type="entry name" value="p-type_atpase"/>
    <property type="match status" value="1"/>
</dbReference>
<dbReference type="SFLD" id="SFLDG00002">
    <property type="entry name" value="C1.7:_P-type_atpase_like"/>
    <property type="match status" value="1"/>
</dbReference>
<name>A0A4W6FV92_LATCA</name>
<feature type="binding site" evidence="17">
    <location>
        <position position="392"/>
    </location>
    <ligand>
        <name>Mg(2+)</name>
        <dbReference type="ChEBI" id="CHEBI:18420"/>
    </ligand>
</feature>
<dbReference type="NCBIfam" id="TIGR01652">
    <property type="entry name" value="ATPase-Plipid"/>
    <property type="match status" value="1"/>
</dbReference>
<keyword evidence="4" id="KW-0813">Transport</keyword>
<protein>
    <recommendedName>
        <fullName evidence="18">Phospholipid-transporting ATPase</fullName>
        <ecNumber evidence="18">7.6.2.1</ecNumber>
    </recommendedName>
</protein>
<evidence type="ECO:0000256" key="16">
    <source>
        <dbReference type="PIRSR" id="PIRSR606539-2"/>
    </source>
</evidence>
<feature type="transmembrane region" description="Helical" evidence="18">
    <location>
        <begin position="1034"/>
        <end position="1057"/>
    </location>
</feature>
<evidence type="ECO:0000313" key="22">
    <source>
        <dbReference type="Proteomes" id="UP000314980"/>
    </source>
</evidence>
<evidence type="ECO:0000256" key="1">
    <source>
        <dbReference type="ARBA" id="ARBA00001946"/>
    </source>
</evidence>
<comment type="similarity">
    <text evidence="3 18">Belongs to the cation transport ATPase (P-type) (TC 3.A.3) family. Type IV subfamily.</text>
</comment>
<evidence type="ECO:0000256" key="6">
    <source>
        <dbReference type="ARBA" id="ARBA00022723"/>
    </source>
</evidence>
<feature type="binding site" evidence="16">
    <location>
        <position position="392"/>
    </location>
    <ligand>
        <name>ATP</name>
        <dbReference type="ChEBI" id="CHEBI:30616"/>
    </ligand>
</feature>
<dbReference type="GO" id="GO:0016887">
    <property type="term" value="F:ATP hydrolysis activity"/>
    <property type="evidence" value="ECO:0007669"/>
    <property type="project" value="InterPro"/>
</dbReference>
<dbReference type="PROSITE" id="PS00154">
    <property type="entry name" value="ATPASE_E1_E2"/>
    <property type="match status" value="1"/>
</dbReference>
<dbReference type="PRINTS" id="PR00119">
    <property type="entry name" value="CATATPASE"/>
</dbReference>
<dbReference type="SUPFAM" id="SSF81665">
    <property type="entry name" value="Calcium ATPase, transmembrane domain M"/>
    <property type="match status" value="1"/>
</dbReference>
<dbReference type="Gene3D" id="2.70.150.10">
    <property type="entry name" value="Calcium-transporting ATPase, cytoplasmic transduction domain A"/>
    <property type="match status" value="1"/>
</dbReference>
<feature type="transmembrane region" description="Helical" evidence="18">
    <location>
        <begin position="960"/>
        <end position="981"/>
    </location>
</feature>
<feature type="active site" description="4-aspartylphosphate intermediate" evidence="15">
    <location>
        <position position="392"/>
    </location>
</feature>
<evidence type="ECO:0000256" key="15">
    <source>
        <dbReference type="PIRSR" id="PIRSR606539-1"/>
    </source>
</evidence>
<dbReference type="SUPFAM" id="SSF81653">
    <property type="entry name" value="Calcium ATPase, transduction domain A"/>
    <property type="match status" value="1"/>
</dbReference>
<feature type="transmembrane region" description="Helical" evidence="18">
    <location>
        <begin position="841"/>
        <end position="862"/>
    </location>
</feature>
<feature type="binding site" evidence="17">
    <location>
        <position position="784"/>
    </location>
    <ligand>
        <name>Mg(2+)</name>
        <dbReference type="ChEBI" id="CHEBI:18420"/>
    </ligand>
</feature>
<keyword evidence="12" id="KW-0445">Lipid transport</keyword>
<feature type="binding site" evidence="16">
    <location>
        <position position="555"/>
    </location>
    <ligand>
        <name>ATP</name>
        <dbReference type="ChEBI" id="CHEBI:30616"/>
    </ligand>
</feature>
<sequence length="1228" mass="139197">MTHFVSHVSAEEERRVRANDREYNEKFQYASNCIMTSKYNIITFLPVNLFEQFQEVANTYFLFLLILQLIPQISSLSWFTTIVPLALVLSITAVKDATDDYFRHKSDNQVNNRQSQVLIRGSLQNEKWMNVRVGDIIKLENNQFVAADLLLLSSSEPHGLCYIETAELDGETNMKVRQSVSVTSELGDPNNLASFDGEVVCEPPNNKLDRFCGTLYWRDKKYTLTNQNMLLRGCVLRNTEACYGLVIFAGPDTKLMQNSGRTKFKRTSIDRLMNTLVLWIFGFLVCMGVILAVGNAVWEREVGSLFQSYLPWDPPVDNFLFSAFLSFWSYVIILNTVVPISLYVSVEVIRLGHSYFINWDQQMFCSQCNTAAEARTTTLNEELGQVEYIFSDKTGTLTQNIMSFNKCSINGQTYGEVTDPLGPQPKRLDFTPFNPLADPDFCFYDDTLLESVKVGDLHTHEFFRLLSLCHTVMSEEKSEGELVYKAQSPDEGALVTAARNFGFVFRSRTPGTITTIEMGRPVTYTLLAILDFNNIRKRMSVIVRNPEGKIRLYCKGADTVLLERLHPCNHELMNITSDHLNEYAADGLRTLALAYRDLSEDEWEAWSASHRCADKATDCREDRLAAAYEQIEQDMMLLGATAIEDKLQEGVPETIAVLSLANIKIWVLTGDKQETAVNIGYSCKMLTDDMTEVFIISGHTVQSVRQELRSEHVSVLDDVWIEFALIINGHSLAHALEADMETEFVSTACACKAVICCRVTPLQKAQVVELIKKHKKAVTLAIGDGANDVSMIKSAHIGVGISGQEGIQAVLASDYSFSQFRFLQRLLLVHGRWSYLRMCRFLCYFFYKNFAFTMVHFWFGFFCGFSAQTVYDQYFITLYNIVYTSLPVLAMGIFDQDVPDQRSLEYPKLYEPGQLNLLFNKKEFFICIAQGIYTSVVLFFVPYAVLSDATQSNGVPLADYQTFAVTTATALVIVVSVQITLDTGFWTVINHVFVWGSLGSYFTIMFALHSQTLFRIFPNQFHFVGSAQSTLLQPVVWLTIALATAICIVPVLAFRFLKLDLKPQLSDTVRYTQLVRQKKRKPVGRSGRLGARGGSRRSGYAFAHQEGFGELITSGKNMRLSSLALATFASRHSSSWIDTLRRKKHTHAHTPPKHCKTCKICFPFLSLICCLTYFTSTPHFLFLHHIDVFYYNGLVELHLNARSQCFFLLFASQAFFGLPKAQIMLMYL</sequence>
<dbReference type="InterPro" id="IPR023299">
    <property type="entry name" value="ATPase_P-typ_cyto_dom_N"/>
</dbReference>
<dbReference type="InterPro" id="IPR018303">
    <property type="entry name" value="ATPase_P-typ_P_site"/>
</dbReference>
<evidence type="ECO:0000256" key="2">
    <source>
        <dbReference type="ARBA" id="ARBA00004127"/>
    </source>
</evidence>
<evidence type="ECO:0000256" key="8">
    <source>
        <dbReference type="ARBA" id="ARBA00022840"/>
    </source>
</evidence>
<feature type="transmembrane region" description="Helical" evidence="18">
    <location>
        <begin position="924"/>
        <end position="945"/>
    </location>
</feature>
<feature type="transmembrane region" description="Helical" evidence="18">
    <location>
        <begin position="276"/>
        <end position="298"/>
    </location>
</feature>
<dbReference type="Proteomes" id="UP000314980">
    <property type="component" value="Unassembled WGS sequence"/>
</dbReference>
<comment type="subcellular location">
    <subcellularLocation>
        <location evidence="2">Endomembrane system</location>
        <topology evidence="2">Multi-pass membrane protein</topology>
    </subcellularLocation>
    <subcellularLocation>
        <location evidence="18">Membrane</location>
        <topology evidence="18">Multi-pass membrane protein</topology>
    </subcellularLocation>
</comment>
<dbReference type="FunFam" id="2.70.150.10:FF:000025">
    <property type="entry name" value="Phospholipid-transporting ATPase"/>
    <property type="match status" value="1"/>
</dbReference>
<dbReference type="Pfam" id="PF16209">
    <property type="entry name" value="PhoLip_ATPase_N"/>
    <property type="match status" value="1"/>
</dbReference>
<dbReference type="FunFam" id="3.40.50.1000:FF:000014">
    <property type="entry name" value="Phospholipid-transporting ATPase"/>
    <property type="match status" value="1"/>
</dbReference>
<evidence type="ECO:0000256" key="14">
    <source>
        <dbReference type="ARBA" id="ARBA00034036"/>
    </source>
</evidence>
<dbReference type="AlphaFoldDB" id="A0A4W6FV92"/>
<dbReference type="Gene3D" id="3.40.1110.10">
    <property type="entry name" value="Calcium-transporting ATPase, cytoplasmic domain N"/>
    <property type="match status" value="1"/>
</dbReference>
<feature type="binding site" evidence="16">
    <location>
        <position position="764"/>
    </location>
    <ligand>
        <name>ATP</name>
        <dbReference type="ChEBI" id="CHEBI:30616"/>
    </ligand>
</feature>
<reference evidence="21" key="3">
    <citation type="submission" date="2025-09" db="UniProtKB">
        <authorList>
            <consortium name="Ensembl"/>
        </authorList>
    </citation>
    <scope>IDENTIFICATION</scope>
</reference>
<feature type="binding site" evidence="16">
    <location>
        <position position="669"/>
    </location>
    <ligand>
        <name>ATP</name>
        <dbReference type="ChEBI" id="CHEBI:30616"/>
    </ligand>
</feature>
<keyword evidence="11 18" id="KW-1133">Transmembrane helix</keyword>
<feature type="domain" description="P-type ATPase N-terminal" evidence="19">
    <location>
        <begin position="16"/>
        <end position="82"/>
    </location>
</feature>
<evidence type="ECO:0000256" key="13">
    <source>
        <dbReference type="ARBA" id="ARBA00023136"/>
    </source>
</evidence>
<evidence type="ECO:0000313" key="21">
    <source>
        <dbReference type="Ensembl" id="ENSLCAP00010054846.1"/>
    </source>
</evidence>
<keyword evidence="13 18" id="KW-0472">Membrane</keyword>
<evidence type="ECO:0000256" key="7">
    <source>
        <dbReference type="ARBA" id="ARBA00022741"/>
    </source>
</evidence>
<keyword evidence="10 18" id="KW-1278">Translocase</keyword>
<evidence type="ECO:0000256" key="18">
    <source>
        <dbReference type="RuleBase" id="RU362033"/>
    </source>
</evidence>
<dbReference type="InterPro" id="IPR023214">
    <property type="entry name" value="HAD_sf"/>
</dbReference>
<comment type="catalytic activity">
    <reaction evidence="14 18">
        <text>ATP + H2O + phospholipidSide 1 = ADP + phosphate + phospholipidSide 2.</text>
        <dbReference type="EC" id="7.6.2.1"/>
    </reaction>
</comment>
<dbReference type="GO" id="GO:0000287">
    <property type="term" value="F:magnesium ion binding"/>
    <property type="evidence" value="ECO:0007669"/>
    <property type="project" value="UniProtKB-UniRule"/>
</dbReference>
<keyword evidence="6 17" id="KW-0479">Metal-binding</keyword>
<feature type="binding site" evidence="16">
    <location>
        <position position="393"/>
    </location>
    <ligand>
        <name>ATP</name>
        <dbReference type="ChEBI" id="CHEBI:30616"/>
    </ligand>
</feature>
<dbReference type="GO" id="GO:0140345">
    <property type="term" value="F:phosphatidylcholine flippase activity"/>
    <property type="evidence" value="ECO:0007669"/>
    <property type="project" value="UniProtKB-ARBA"/>
</dbReference>
<dbReference type="InterPro" id="IPR006539">
    <property type="entry name" value="P-type_ATPase_IV"/>
</dbReference>
<feature type="binding site" evidence="16">
    <location>
        <position position="788"/>
    </location>
    <ligand>
        <name>ATP</name>
        <dbReference type="ChEBI" id="CHEBI:30616"/>
    </ligand>
</feature>
<evidence type="ECO:0000256" key="12">
    <source>
        <dbReference type="ARBA" id="ARBA00023055"/>
    </source>
</evidence>
<reference evidence="22" key="1">
    <citation type="submission" date="2015-09" db="EMBL/GenBank/DDBJ databases">
        <authorList>
            <person name="Sai Rama Sridatta P."/>
        </authorList>
    </citation>
    <scope>NUCLEOTIDE SEQUENCE [LARGE SCALE GENOMIC DNA]</scope>
</reference>
<keyword evidence="22" id="KW-1185">Reference proteome</keyword>
<dbReference type="GO" id="GO:0045332">
    <property type="term" value="P:phospholipid translocation"/>
    <property type="evidence" value="ECO:0007669"/>
    <property type="project" value="TreeGrafter"/>
</dbReference>
<feature type="transmembrane region" description="Helical" evidence="18">
    <location>
        <begin position="993"/>
        <end position="1014"/>
    </location>
</feature>
<feature type="binding site" evidence="17">
    <location>
        <position position="788"/>
    </location>
    <ligand>
        <name>Mg(2+)</name>
        <dbReference type="ChEBI" id="CHEBI:18420"/>
    </ligand>
</feature>
<feature type="binding site" evidence="17">
    <location>
        <position position="394"/>
    </location>
    <ligand>
        <name>Mg(2+)</name>
        <dbReference type="ChEBI" id="CHEBI:18420"/>
    </ligand>
</feature>
<keyword evidence="9 17" id="KW-0460">Magnesium</keyword>
<dbReference type="GO" id="GO:0005524">
    <property type="term" value="F:ATP binding"/>
    <property type="evidence" value="ECO:0007669"/>
    <property type="project" value="UniProtKB-UniRule"/>
</dbReference>
<dbReference type="PANTHER" id="PTHR24092">
    <property type="entry name" value="PROBABLE PHOSPHOLIPID-TRANSPORTING ATPASE"/>
    <property type="match status" value="1"/>
</dbReference>
<dbReference type="GO" id="GO:0005886">
    <property type="term" value="C:plasma membrane"/>
    <property type="evidence" value="ECO:0007669"/>
    <property type="project" value="TreeGrafter"/>
</dbReference>
<dbReference type="EC" id="7.6.2.1" evidence="18"/>
<keyword evidence="8 16" id="KW-0067">ATP-binding</keyword>
<evidence type="ECO:0000256" key="10">
    <source>
        <dbReference type="ARBA" id="ARBA00022967"/>
    </source>
</evidence>
<evidence type="ECO:0000259" key="20">
    <source>
        <dbReference type="Pfam" id="PF16212"/>
    </source>
</evidence>
<feature type="transmembrane region" description="Helical" evidence="18">
    <location>
        <begin position="874"/>
        <end position="894"/>
    </location>
</feature>
<dbReference type="InterPro" id="IPR044492">
    <property type="entry name" value="P_typ_ATPase_HD_dom"/>
</dbReference>
<dbReference type="GO" id="GO:0007030">
    <property type="term" value="P:Golgi organization"/>
    <property type="evidence" value="ECO:0007669"/>
    <property type="project" value="TreeGrafter"/>
</dbReference>